<dbReference type="GO" id="GO:0044233">
    <property type="term" value="C:mitochondria-associated endoplasmic reticulum membrane contact site"/>
    <property type="evidence" value="ECO:0007669"/>
    <property type="project" value="InterPro"/>
</dbReference>
<dbReference type="OrthoDB" id="10004596at2759"/>
<evidence type="ECO:0000313" key="2">
    <source>
        <dbReference type="Proteomes" id="UP000324222"/>
    </source>
</evidence>
<dbReference type="GO" id="GO:1990456">
    <property type="term" value="P:mitochondrion-endoplasmic reticulum membrane tethering"/>
    <property type="evidence" value="ECO:0007669"/>
    <property type="project" value="InterPro"/>
</dbReference>
<comment type="caution">
    <text evidence="1">The sequence shown here is derived from an EMBL/GenBank/DDBJ whole genome shotgun (WGS) entry which is preliminary data.</text>
</comment>
<name>A0A5B7FVC6_PORTR</name>
<dbReference type="EMBL" id="VSRR010008512">
    <property type="protein sequence ID" value="MPC48848.1"/>
    <property type="molecule type" value="Genomic_DNA"/>
</dbReference>
<dbReference type="GO" id="GO:0005739">
    <property type="term" value="C:mitochondrion"/>
    <property type="evidence" value="ECO:0007669"/>
    <property type="project" value="GOC"/>
</dbReference>
<sequence>MLVSVWWWMTSQNVEQILSEKSSFTETMLPDELVNKLKQEEGFHRRETCLSLNLILQFFFQEKRFEAGIMRWITNILTQEFNDLLKHRALSKFIHNMQPHDEPHGSSVTSELSLNLSAQCESPLQPFCFVLPSVLLVWERILAIYRQHDLYKCNRWYRWG</sequence>
<dbReference type="PANTHER" id="PTHR21519">
    <property type="entry name" value="PDZ DOMAIN-CONTAINING PROTEIN 8"/>
    <property type="match status" value="1"/>
</dbReference>
<protein>
    <submittedName>
        <fullName evidence="1">Uncharacterized protein</fullName>
    </submittedName>
</protein>
<dbReference type="PANTHER" id="PTHR21519:SF1">
    <property type="entry name" value="PDZ DOMAIN-CONTAINING PROTEIN 8"/>
    <property type="match status" value="1"/>
</dbReference>
<evidence type="ECO:0000313" key="1">
    <source>
        <dbReference type="EMBL" id="MPC48848.1"/>
    </source>
</evidence>
<dbReference type="GO" id="GO:0051560">
    <property type="term" value="P:mitochondrial calcium ion homeostasis"/>
    <property type="evidence" value="ECO:0007669"/>
    <property type="project" value="InterPro"/>
</dbReference>
<organism evidence="1 2">
    <name type="scientific">Portunus trituberculatus</name>
    <name type="common">Swimming crab</name>
    <name type="synonym">Neptunus trituberculatus</name>
    <dbReference type="NCBI Taxonomy" id="210409"/>
    <lineage>
        <taxon>Eukaryota</taxon>
        <taxon>Metazoa</taxon>
        <taxon>Ecdysozoa</taxon>
        <taxon>Arthropoda</taxon>
        <taxon>Crustacea</taxon>
        <taxon>Multicrustacea</taxon>
        <taxon>Malacostraca</taxon>
        <taxon>Eumalacostraca</taxon>
        <taxon>Eucarida</taxon>
        <taxon>Decapoda</taxon>
        <taxon>Pleocyemata</taxon>
        <taxon>Brachyura</taxon>
        <taxon>Eubrachyura</taxon>
        <taxon>Portunoidea</taxon>
        <taxon>Portunidae</taxon>
        <taxon>Portuninae</taxon>
        <taxon>Portunus</taxon>
    </lineage>
</organism>
<keyword evidence="2" id="KW-1185">Reference proteome</keyword>
<proteinExistence type="predicted"/>
<reference evidence="1 2" key="1">
    <citation type="submission" date="2019-05" db="EMBL/GenBank/DDBJ databases">
        <title>Another draft genome of Portunus trituberculatus and its Hox gene families provides insights of decapod evolution.</title>
        <authorList>
            <person name="Jeong J.-H."/>
            <person name="Song I."/>
            <person name="Kim S."/>
            <person name="Choi T."/>
            <person name="Kim D."/>
            <person name="Ryu S."/>
            <person name="Kim W."/>
        </authorList>
    </citation>
    <scope>NUCLEOTIDE SEQUENCE [LARGE SCALE GENOMIC DNA]</scope>
    <source>
        <tissue evidence="1">Muscle</tissue>
    </source>
</reference>
<accession>A0A5B7FVC6</accession>
<dbReference type="AlphaFoldDB" id="A0A5B7FVC6"/>
<dbReference type="Proteomes" id="UP000324222">
    <property type="component" value="Unassembled WGS sequence"/>
</dbReference>
<gene>
    <name evidence="1" type="ORF">E2C01_042634</name>
</gene>
<dbReference type="InterPro" id="IPR039275">
    <property type="entry name" value="PDZD8"/>
</dbReference>